<dbReference type="SUPFAM" id="SSF51735">
    <property type="entry name" value="NAD(P)-binding Rossmann-fold domains"/>
    <property type="match status" value="2"/>
</dbReference>
<proteinExistence type="predicted"/>
<keyword evidence="2" id="KW-0812">Transmembrane</keyword>
<sequence>MFQHLTWGPTLDGVESDQPRFVVCGHDTLTYRLVEHLVERYNGDVTVILPPDALGQSKGIAALPGVRIVEAERPTAAALTEAGLAGADALALVEQNDGGNVDAALVARELNPSIRIVLRIFSRGLTEGVRRLLPGCAVLSSSALATPAFVAAALGETAPAYVRLPDRTLFEARREDVDEHDILCGLASNGREDPDLLPSDDAAADLVLAVNPPAAARIAAPRRPRRPLRALYRLVGRRLSIAFGVVTGLVVASAVALALIKDVSVAQAAYLTILNTVGGANADLGAPAAEKVVQTVLTLASIALLPLLTAIVVDSMAKARLAITTGVLTGPLADHVVVVGLGDVGARVIRALHSFDIDVVAIERSPDARGVSVARELRVPVIFGDGAHSETLRAAWVPQCRALIVLTTDDVANLETALVGQTMRDDLRVVVRLFDGDMADRVERTFPNTASRSVSHLAAPAFAAAMLGREVIGTIPVGRRLLLVAELSVGAGSRLEARPAGEVSTPGQARLLAVRTGRGTQTLWSPPYGRALARTDRLVVLATRTGLADLLARTEPSTDHHVPLLTHDAPLPRPRHRAE</sequence>
<dbReference type="InterPro" id="IPR003148">
    <property type="entry name" value="RCK_N"/>
</dbReference>
<keyword evidence="2" id="KW-1133">Transmembrane helix</keyword>
<feature type="domain" description="RCK N-terminal" evidence="3">
    <location>
        <begin position="18"/>
        <end position="139"/>
    </location>
</feature>
<organism evidence="4 5">
    <name type="scientific">Luedemannella flava</name>
    <dbReference type="NCBI Taxonomy" id="349316"/>
    <lineage>
        <taxon>Bacteria</taxon>
        <taxon>Bacillati</taxon>
        <taxon>Actinomycetota</taxon>
        <taxon>Actinomycetes</taxon>
        <taxon>Micromonosporales</taxon>
        <taxon>Micromonosporaceae</taxon>
        <taxon>Luedemannella</taxon>
    </lineage>
</organism>
<dbReference type="Gene3D" id="3.40.50.720">
    <property type="entry name" value="NAD(P)-binding Rossmann-like Domain"/>
    <property type="match status" value="2"/>
</dbReference>
<evidence type="ECO:0000256" key="1">
    <source>
        <dbReference type="SAM" id="MobiDB-lite"/>
    </source>
</evidence>
<protein>
    <recommendedName>
        <fullName evidence="3">RCK N-terminal domain-containing protein</fullName>
    </recommendedName>
</protein>
<evidence type="ECO:0000313" key="5">
    <source>
        <dbReference type="Proteomes" id="UP001500218"/>
    </source>
</evidence>
<feature type="domain" description="RCK N-terminal" evidence="3">
    <location>
        <begin position="333"/>
        <end position="454"/>
    </location>
</feature>
<gene>
    <name evidence="4" type="ORF">GCM10009682_11690</name>
</gene>
<feature type="transmembrane region" description="Helical" evidence="2">
    <location>
        <begin position="239"/>
        <end position="260"/>
    </location>
</feature>
<name>A0ABN2LK27_9ACTN</name>
<dbReference type="InterPro" id="IPR050721">
    <property type="entry name" value="Trk_Ktr_HKT_K-transport"/>
</dbReference>
<evidence type="ECO:0000313" key="4">
    <source>
        <dbReference type="EMBL" id="GAA1791352.1"/>
    </source>
</evidence>
<dbReference type="Proteomes" id="UP001500218">
    <property type="component" value="Unassembled WGS sequence"/>
</dbReference>
<dbReference type="PANTHER" id="PTHR43833">
    <property type="entry name" value="POTASSIUM CHANNEL PROTEIN 2-RELATED-RELATED"/>
    <property type="match status" value="1"/>
</dbReference>
<dbReference type="EMBL" id="BAAALT010000028">
    <property type="protein sequence ID" value="GAA1791352.1"/>
    <property type="molecule type" value="Genomic_DNA"/>
</dbReference>
<dbReference type="PANTHER" id="PTHR43833:SF11">
    <property type="entry name" value="VOLTAGE-GATED POTASSIUM CHANNEL KCH"/>
    <property type="match status" value="1"/>
</dbReference>
<reference evidence="4 5" key="1">
    <citation type="journal article" date="2019" name="Int. J. Syst. Evol. Microbiol.">
        <title>The Global Catalogue of Microorganisms (GCM) 10K type strain sequencing project: providing services to taxonomists for standard genome sequencing and annotation.</title>
        <authorList>
            <consortium name="The Broad Institute Genomics Platform"/>
            <consortium name="The Broad Institute Genome Sequencing Center for Infectious Disease"/>
            <person name="Wu L."/>
            <person name="Ma J."/>
        </authorList>
    </citation>
    <scope>NUCLEOTIDE SEQUENCE [LARGE SCALE GENOMIC DNA]</scope>
    <source>
        <strain evidence="4 5">JCM 13250</strain>
    </source>
</reference>
<feature type="region of interest" description="Disordered" evidence="1">
    <location>
        <begin position="559"/>
        <end position="579"/>
    </location>
</feature>
<feature type="transmembrane region" description="Helical" evidence="2">
    <location>
        <begin position="292"/>
        <end position="313"/>
    </location>
</feature>
<evidence type="ECO:0000259" key="3">
    <source>
        <dbReference type="PROSITE" id="PS51201"/>
    </source>
</evidence>
<dbReference type="InterPro" id="IPR036291">
    <property type="entry name" value="NAD(P)-bd_dom_sf"/>
</dbReference>
<evidence type="ECO:0000256" key="2">
    <source>
        <dbReference type="SAM" id="Phobius"/>
    </source>
</evidence>
<accession>A0ABN2LK27</accession>
<dbReference type="PROSITE" id="PS51201">
    <property type="entry name" value="RCK_N"/>
    <property type="match status" value="2"/>
</dbReference>
<keyword evidence="5" id="KW-1185">Reference proteome</keyword>
<dbReference type="Pfam" id="PF02254">
    <property type="entry name" value="TrkA_N"/>
    <property type="match status" value="2"/>
</dbReference>
<keyword evidence="2" id="KW-0472">Membrane</keyword>
<comment type="caution">
    <text evidence="4">The sequence shown here is derived from an EMBL/GenBank/DDBJ whole genome shotgun (WGS) entry which is preliminary data.</text>
</comment>